<sequence>MISVCQVFPLIIQMSQDDMKNERDFYFLQQAVEFYVSCIFKPPTAQNEEIIKSLHFCRERPFDSWRPLLELLKEIAIRYKWSIPEMHASYDNKTTVYDLYKCLKFRE</sequence>
<organism evidence="1 2">
    <name type="scientific">Caerostris extrusa</name>
    <name type="common">Bark spider</name>
    <name type="synonym">Caerostris bankana</name>
    <dbReference type="NCBI Taxonomy" id="172846"/>
    <lineage>
        <taxon>Eukaryota</taxon>
        <taxon>Metazoa</taxon>
        <taxon>Ecdysozoa</taxon>
        <taxon>Arthropoda</taxon>
        <taxon>Chelicerata</taxon>
        <taxon>Arachnida</taxon>
        <taxon>Araneae</taxon>
        <taxon>Araneomorphae</taxon>
        <taxon>Entelegynae</taxon>
        <taxon>Araneoidea</taxon>
        <taxon>Araneidae</taxon>
        <taxon>Caerostris</taxon>
    </lineage>
</organism>
<name>A0AAV4M6W4_CAEEX</name>
<protein>
    <submittedName>
        <fullName evidence="1">Uncharacterized protein</fullName>
    </submittedName>
</protein>
<gene>
    <name evidence="1" type="ORF">CEXT_214571</name>
</gene>
<dbReference type="Proteomes" id="UP001054945">
    <property type="component" value="Unassembled WGS sequence"/>
</dbReference>
<reference evidence="1 2" key="1">
    <citation type="submission" date="2021-06" db="EMBL/GenBank/DDBJ databases">
        <title>Caerostris extrusa draft genome.</title>
        <authorList>
            <person name="Kono N."/>
            <person name="Arakawa K."/>
        </authorList>
    </citation>
    <scope>NUCLEOTIDE SEQUENCE [LARGE SCALE GENOMIC DNA]</scope>
</reference>
<evidence type="ECO:0000313" key="2">
    <source>
        <dbReference type="Proteomes" id="UP001054945"/>
    </source>
</evidence>
<comment type="caution">
    <text evidence="1">The sequence shown here is derived from an EMBL/GenBank/DDBJ whole genome shotgun (WGS) entry which is preliminary data.</text>
</comment>
<keyword evidence="2" id="KW-1185">Reference proteome</keyword>
<dbReference type="AlphaFoldDB" id="A0AAV4M6W4"/>
<accession>A0AAV4M6W4</accession>
<evidence type="ECO:0000313" key="1">
    <source>
        <dbReference type="EMBL" id="GIX67821.1"/>
    </source>
</evidence>
<proteinExistence type="predicted"/>
<dbReference type="EMBL" id="BPLR01001906">
    <property type="protein sequence ID" value="GIX67821.1"/>
    <property type="molecule type" value="Genomic_DNA"/>
</dbReference>